<feature type="region of interest" description="Disordered" evidence="1">
    <location>
        <begin position="1"/>
        <end position="32"/>
    </location>
</feature>
<comment type="caution">
    <text evidence="2">The sequence shown here is derived from an EMBL/GenBank/DDBJ whole genome shotgun (WGS) entry which is preliminary data.</text>
</comment>
<evidence type="ECO:0000313" key="2">
    <source>
        <dbReference type="EMBL" id="RCK80157.1"/>
    </source>
</evidence>
<protein>
    <submittedName>
        <fullName evidence="2">Putative DNA-binding protein in cluster with Type I restriction-modification system</fullName>
    </submittedName>
</protein>
<feature type="compositionally biased region" description="Basic and acidic residues" evidence="1">
    <location>
        <begin position="389"/>
        <end position="398"/>
    </location>
</feature>
<keyword evidence="2" id="KW-0238">DNA-binding</keyword>
<dbReference type="PANTHER" id="PTHR35810">
    <property type="entry name" value="CYTOPLASMIC PROTEIN-RELATED"/>
    <property type="match status" value="1"/>
</dbReference>
<evidence type="ECO:0000256" key="1">
    <source>
        <dbReference type="SAM" id="MobiDB-lite"/>
    </source>
</evidence>
<dbReference type="AlphaFoldDB" id="A0A367ZQN6"/>
<gene>
    <name evidence="2" type="ORF">OZSIB_3661</name>
</gene>
<sequence>MSRKPPPPTSSFGPFSPVPGETPFLLSTAQDESGKGPVRVRAESLWLTLAQLAELFGVGVPAISRHLTNILESGEFAREATVSKMETVQTEGGRQVRRSLEYYNLDAIIAVGYRVPSRRATQFRAWATGVLKEYIKKGFVLDDERLKQGQQAFREDYFCELLERVRSIRASERRIWQQITDIFAECSIDYDPKSELAQDFFATVQNKFPYAITEQTAAEIIHAKADRAAPNMGLTTWKNAPARRSLPSNVTIAKNFPSEPEIKRLERSVSIENLLENRRLFTMAEFVAAVDKFLAFNEYRVLGGRGRLSKGASLFEVGKGKHGVEPRPALAVGPFSRYPLAWGRRRPAPGPGVRGNGATDGPQVAARGNPGPPRPQSKGSHRPQGSRGEPTRNSEEPKFQGLYRRTRESEI</sequence>
<dbReference type="Pfam" id="PF13310">
    <property type="entry name" value="Virulence_RhuM"/>
    <property type="match status" value="1"/>
</dbReference>
<feature type="compositionally biased region" description="Low complexity" evidence="1">
    <location>
        <begin position="10"/>
        <end position="19"/>
    </location>
</feature>
<dbReference type="EMBL" id="QOQW01000008">
    <property type="protein sequence ID" value="RCK80157.1"/>
    <property type="molecule type" value="Genomic_DNA"/>
</dbReference>
<dbReference type="PANTHER" id="PTHR35810:SF1">
    <property type="entry name" value="CYTOPLASMIC PROTEIN"/>
    <property type="match status" value="1"/>
</dbReference>
<reference evidence="2 3" key="1">
    <citation type="submission" date="2018-05" db="EMBL/GenBank/DDBJ databases">
        <title>A metagenomic window into the 2 km-deep terrestrial subsurface aquifer revealed taxonomically and functionally diverse microbial community comprising novel uncultured bacterial lineages.</title>
        <authorList>
            <person name="Kadnikov V.V."/>
            <person name="Mardanov A.V."/>
            <person name="Beletsky A.V."/>
            <person name="Banks D."/>
            <person name="Pimenov N.V."/>
            <person name="Frank Y.A."/>
            <person name="Karnachuk O.V."/>
            <person name="Ravin N.V."/>
        </authorList>
    </citation>
    <scope>NUCLEOTIDE SEQUENCE [LARGE SCALE GENOMIC DNA]</scope>
    <source>
        <strain evidence="2">BY5</strain>
    </source>
</reference>
<proteinExistence type="predicted"/>
<dbReference type="GO" id="GO:0003677">
    <property type="term" value="F:DNA binding"/>
    <property type="evidence" value="ECO:0007669"/>
    <property type="project" value="UniProtKB-KW"/>
</dbReference>
<feature type="region of interest" description="Disordered" evidence="1">
    <location>
        <begin position="346"/>
        <end position="411"/>
    </location>
</feature>
<dbReference type="Proteomes" id="UP000252355">
    <property type="component" value="Unassembled WGS sequence"/>
</dbReference>
<organism evidence="2 3">
    <name type="scientific">Candidatus Ozemobacter sibiricus</name>
    <dbReference type="NCBI Taxonomy" id="2268124"/>
    <lineage>
        <taxon>Bacteria</taxon>
        <taxon>Candidatus Ozemobacteria</taxon>
        <taxon>Candidatus Ozemobacterales</taxon>
        <taxon>Candidatus Ozemobacteraceae</taxon>
        <taxon>Candidatus Ozemobacter</taxon>
    </lineage>
</organism>
<accession>A0A367ZQN6</accession>
<evidence type="ECO:0000313" key="3">
    <source>
        <dbReference type="Proteomes" id="UP000252355"/>
    </source>
</evidence>
<name>A0A367ZQN6_9BACT</name>
<dbReference type="InterPro" id="IPR011204">
    <property type="entry name" value="Virulence_RhuM-like"/>
</dbReference>